<name>A0A1I5V3Z4_9BACT</name>
<dbReference type="InterPro" id="IPR050708">
    <property type="entry name" value="T6SS_VgrG/RHS"/>
</dbReference>
<dbReference type="InterPro" id="IPR006530">
    <property type="entry name" value="YD"/>
</dbReference>
<dbReference type="PANTHER" id="PTHR32305:SF15">
    <property type="entry name" value="PROTEIN RHSA-RELATED"/>
    <property type="match status" value="1"/>
</dbReference>
<dbReference type="Pfam" id="PF20041">
    <property type="entry name" value="DUF6443"/>
    <property type="match status" value="1"/>
</dbReference>
<dbReference type="Proteomes" id="UP000199306">
    <property type="component" value="Unassembled WGS sequence"/>
</dbReference>
<dbReference type="AlphaFoldDB" id="A0A1I5V3Z4"/>
<dbReference type="NCBIfam" id="TIGR01643">
    <property type="entry name" value="YD_repeat_2x"/>
    <property type="match status" value="1"/>
</dbReference>
<gene>
    <name evidence="2" type="ORF">SAMN04515674_108191</name>
</gene>
<dbReference type="InterPro" id="IPR031325">
    <property type="entry name" value="RHS_repeat"/>
</dbReference>
<dbReference type="EMBL" id="FOXH01000008">
    <property type="protein sequence ID" value="SFQ02284.1"/>
    <property type="molecule type" value="Genomic_DNA"/>
</dbReference>
<dbReference type="Gene3D" id="2.180.10.10">
    <property type="entry name" value="RHS repeat-associated core"/>
    <property type="match status" value="1"/>
</dbReference>
<feature type="domain" description="DUF6443" evidence="1">
    <location>
        <begin position="34"/>
        <end position="152"/>
    </location>
</feature>
<dbReference type="STRING" id="1079859.SAMN04515674_108191"/>
<dbReference type="InterPro" id="IPR045619">
    <property type="entry name" value="DUF6443"/>
</dbReference>
<dbReference type="InterPro" id="IPR022385">
    <property type="entry name" value="Rhs_assc_core"/>
</dbReference>
<keyword evidence="3" id="KW-1185">Reference proteome</keyword>
<proteinExistence type="predicted"/>
<evidence type="ECO:0000313" key="2">
    <source>
        <dbReference type="EMBL" id="SFQ02284.1"/>
    </source>
</evidence>
<organism evidence="2 3">
    <name type="scientific">Pseudarcicella hirudinis</name>
    <dbReference type="NCBI Taxonomy" id="1079859"/>
    <lineage>
        <taxon>Bacteria</taxon>
        <taxon>Pseudomonadati</taxon>
        <taxon>Bacteroidota</taxon>
        <taxon>Cytophagia</taxon>
        <taxon>Cytophagales</taxon>
        <taxon>Flectobacillaceae</taxon>
        <taxon>Pseudarcicella</taxon>
    </lineage>
</organism>
<evidence type="ECO:0000313" key="3">
    <source>
        <dbReference type="Proteomes" id="UP000199306"/>
    </source>
</evidence>
<accession>A0A1I5V3Z4</accession>
<reference evidence="2 3" key="1">
    <citation type="submission" date="2016-10" db="EMBL/GenBank/DDBJ databases">
        <authorList>
            <person name="de Groot N.N."/>
        </authorList>
    </citation>
    <scope>NUCLEOTIDE SEQUENCE [LARGE SCALE GENOMIC DNA]</scope>
    <source>
        <strain evidence="3">E92,LMG 26720,CCM 7988</strain>
    </source>
</reference>
<sequence>MNKVLQILLLILVCNSIWGQSKPNNYVRETIHKESTVTVGDYSNPYKVQHKVTYLDGLGRPIQTVMVQQGSKGEDIVIGMEYDNIGRMSKETVPFAVDAGQGNFVTSPTLTAGAQYNDSRGFSETNYESSPLNRVIRQAGAGQDWVSGTGDQTVRVRYLLNDGSEVLRFEAGIISDTSITDLTNSITPNGTYGAGQLSIVERVDENGTGFSGGNRVREYKDKSGRVVLKRVFTGKDSQGFLDTYYVYDDLGQLRAVIPPKLSGMFIPGGTSLSAVDKSNFNNLGYLYLYDNRGRLSKKKLPGSQVVKMVYNDQDLLSSRTDGRGIVIAYEYDGLNRLRKKKQGNTVLEQFFYDDYGSVSNAFNADYKLDAIDQANVKGMLTGKTAAILKSDGSISGEISTGIYYDVRGRVVQTVENGYGAGGTTRLTTSHKLSYTGQVLEEKVNIAPSTKPFTIYKKYTYDHADRLTSICHQILENKNGKDVEEVPHLLDSLNYNRLGQLLDRSLGRLPAKTLKKEGKIRFTEAQFYSYNIRGWWKESSANTKLPLGSYGLNATTGLNFRHNLDYTGQYNGNINSVTWLNDGGMDYSYDGVNRLTSAKGKGSTKFSEEGIEYDRNGNIKSLQRKNANGVLIDNLSYQYEGGGQEGNSNRLLSVSDNSGNDGYPTSGFSGNFSYDGNGNMTNYPARKITEIKYNLLNLQQSVTLDGLTQGYDYAADGTKLAFRQAKNGKKVYYVGPVEINDGDGGIRRIGTEEGHVMPRDGWYEGSSESKYVYYYTVKDHLGNVRLVIDDDDNANVWQKIDYHGFGMDANTGFPSGILKGPGSNDRLYNGKESDSETSWLDYGARQYDNTLGRWFVVDRFAEKYSSLSAYQYAANNPVSNIDINGDSIQVSGNGVSYNYGFTQKGGYGFYDNQGNIYSGDDKFINKYQVL</sequence>
<dbReference type="PANTHER" id="PTHR32305">
    <property type="match status" value="1"/>
</dbReference>
<dbReference type="Pfam" id="PF05593">
    <property type="entry name" value="RHS_repeat"/>
    <property type="match status" value="1"/>
</dbReference>
<dbReference type="NCBIfam" id="TIGR03696">
    <property type="entry name" value="Rhs_assc_core"/>
    <property type="match status" value="1"/>
</dbReference>
<evidence type="ECO:0000259" key="1">
    <source>
        <dbReference type="Pfam" id="PF20041"/>
    </source>
</evidence>
<protein>
    <submittedName>
        <fullName evidence="2">RHS repeat-associated core domain-containing protein</fullName>
    </submittedName>
</protein>
<dbReference type="OrthoDB" id="976756at2"/>